<organism evidence="1 2">
    <name type="scientific">Candidatus Falkowbacteria bacterium RIFOXYC2_FULL_48_21</name>
    <dbReference type="NCBI Taxonomy" id="1798005"/>
    <lineage>
        <taxon>Bacteria</taxon>
        <taxon>Candidatus Falkowiibacteriota</taxon>
    </lineage>
</organism>
<accession>A0A1F5TF12</accession>
<dbReference type="EMBL" id="MFGM01000022">
    <property type="protein sequence ID" value="OGF37403.1"/>
    <property type="molecule type" value="Genomic_DNA"/>
</dbReference>
<sequence>MTRLKNWSFKDHARFLEDYGFILGHVEGSHFYYNGRINGSHRVVQVIHGQKERMSQSDKTMKMSVRHSGIPKDYYQQWKTQKVVHVEIIS</sequence>
<evidence type="ECO:0000313" key="2">
    <source>
        <dbReference type="Proteomes" id="UP000178656"/>
    </source>
</evidence>
<reference evidence="1 2" key="1">
    <citation type="journal article" date="2016" name="Nat. Commun.">
        <title>Thousands of microbial genomes shed light on interconnected biogeochemical processes in an aquifer system.</title>
        <authorList>
            <person name="Anantharaman K."/>
            <person name="Brown C.T."/>
            <person name="Hug L.A."/>
            <person name="Sharon I."/>
            <person name="Castelle C.J."/>
            <person name="Probst A.J."/>
            <person name="Thomas B.C."/>
            <person name="Singh A."/>
            <person name="Wilkins M.J."/>
            <person name="Karaoz U."/>
            <person name="Brodie E.L."/>
            <person name="Williams K.H."/>
            <person name="Hubbard S.S."/>
            <person name="Banfield J.F."/>
        </authorList>
    </citation>
    <scope>NUCLEOTIDE SEQUENCE [LARGE SCALE GENOMIC DNA]</scope>
</reference>
<gene>
    <name evidence="1" type="ORF">A2482_03260</name>
</gene>
<dbReference type="Proteomes" id="UP000178656">
    <property type="component" value="Unassembled WGS sequence"/>
</dbReference>
<dbReference type="SUPFAM" id="SSF54786">
    <property type="entry name" value="YcfA/nrd intein domain"/>
    <property type="match status" value="1"/>
</dbReference>
<name>A0A1F5TF12_9BACT</name>
<proteinExistence type="predicted"/>
<comment type="caution">
    <text evidence="1">The sequence shown here is derived from an EMBL/GenBank/DDBJ whole genome shotgun (WGS) entry which is preliminary data.</text>
</comment>
<protein>
    <recommendedName>
        <fullName evidence="3">Type II toxin-antitoxin system HicA family toxin</fullName>
    </recommendedName>
</protein>
<evidence type="ECO:0008006" key="3">
    <source>
        <dbReference type="Google" id="ProtNLM"/>
    </source>
</evidence>
<evidence type="ECO:0000313" key="1">
    <source>
        <dbReference type="EMBL" id="OGF37403.1"/>
    </source>
</evidence>
<dbReference type="AlphaFoldDB" id="A0A1F5TF12"/>